<organism evidence="1">
    <name type="scientific">viral metagenome</name>
    <dbReference type="NCBI Taxonomy" id="1070528"/>
    <lineage>
        <taxon>unclassified sequences</taxon>
        <taxon>metagenomes</taxon>
        <taxon>organismal metagenomes</taxon>
    </lineage>
</organism>
<protein>
    <submittedName>
        <fullName evidence="1">Uncharacterized protein</fullName>
    </submittedName>
</protein>
<sequence length="418" mass="48371">MNAGSIVNSDKIFEQMAMSCLETKRWLVGKYSTGDTYETDFTQSIYRYSGKPICHTKFNFTVEGTKCFWCNTFSFLFDDGEIIPDSKIVIESGMFKGKIIVIKRYPKCEGIFGKYKPEKTFFTSNLLSVNELMNRQRMINQSCDSSHKLAISSLINSSVDLPFKSPIFGGWICDHTYTVQIMSENKLMDTVFIDKTMRNTFIQFFILSGTNYISHGSPSYKSLSILNEKSNYKLGNKKIDMDTTLFIEPENYSSFALEYNNRRLYFVGKDCENNINEPNFNIQKILSQCSKISNRLTQNPCMKSYLNMTVQTITPTHEIMNYIRKTGINVFPSFYLFIYSTIFLLNSSFNKIFTESNLYPQFSKIFLDDDLRKYMEVINENLNKELDSDQIIDLLIQSDIRIRLDALQLLGGNIAPLY</sequence>
<dbReference type="AlphaFoldDB" id="A0A6C0BDW5"/>
<evidence type="ECO:0000313" key="1">
    <source>
        <dbReference type="EMBL" id="QHS89951.1"/>
    </source>
</evidence>
<dbReference type="EMBL" id="MN739121">
    <property type="protein sequence ID" value="QHS89951.1"/>
    <property type="molecule type" value="Genomic_DNA"/>
</dbReference>
<proteinExistence type="predicted"/>
<accession>A0A6C0BDW5</accession>
<name>A0A6C0BDW5_9ZZZZ</name>
<reference evidence="1" key="1">
    <citation type="journal article" date="2020" name="Nature">
        <title>Giant virus diversity and host interactions through global metagenomics.</title>
        <authorList>
            <person name="Schulz F."/>
            <person name="Roux S."/>
            <person name="Paez-Espino D."/>
            <person name="Jungbluth S."/>
            <person name="Walsh D.A."/>
            <person name="Denef V.J."/>
            <person name="McMahon K.D."/>
            <person name="Konstantinidis K.T."/>
            <person name="Eloe-Fadrosh E.A."/>
            <person name="Kyrpides N.C."/>
            <person name="Woyke T."/>
        </authorList>
    </citation>
    <scope>NUCLEOTIDE SEQUENCE</scope>
    <source>
        <strain evidence="1">GVMAG-M-3300010160-4</strain>
    </source>
</reference>